<sequence>MDAGDNLAEVHITRLRSLHTTRRLKKITASERGRATKHRQSISFQNREPQGSKELLSTDGKNSHHA</sequence>
<evidence type="ECO:0000313" key="2">
    <source>
        <dbReference type="EMBL" id="KAF3503446.1"/>
    </source>
</evidence>
<protein>
    <submittedName>
        <fullName evidence="2">Uncharacterized protein</fullName>
    </submittedName>
</protein>
<evidence type="ECO:0000313" key="3">
    <source>
        <dbReference type="Proteomes" id="UP000712600"/>
    </source>
</evidence>
<name>A0A8S9NLI7_BRACR</name>
<accession>A0A8S9NLI7</accession>
<evidence type="ECO:0000256" key="1">
    <source>
        <dbReference type="SAM" id="MobiDB-lite"/>
    </source>
</evidence>
<dbReference type="AlphaFoldDB" id="A0A8S9NLI7"/>
<feature type="region of interest" description="Disordered" evidence="1">
    <location>
        <begin position="23"/>
        <end position="66"/>
    </location>
</feature>
<gene>
    <name evidence="2" type="ORF">F2Q69_00041639</name>
</gene>
<dbReference type="EMBL" id="QGKX02001621">
    <property type="protein sequence ID" value="KAF3503446.1"/>
    <property type="molecule type" value="Genomic_DNA"/>
</dbReference>
<comment type="caution">
    <text evidence="2">The sequence shown here is derived from an EMBL/GenBank/DDBJ whole genome shotgun (WGS) entry which is preliminary data.</text>
</comment>
<organism evidence="2 3">
    <name type="scientific">Brassica cretica</name>
    <name type="common">Mustard</name>
    <dbReference type="NCBI Taxonomy" id="69181"/>
    <lineage>
        <taxon>Eukaryota</taxon>
        <taxon>Viridiplantae</taxon>
        <taxon>Streptophyta</taxon>
        <taxon>Embryophyta</taxon>
        <taxon>Tracheophyta</taxon>
        <taxon>Spermatophyta</taxon>
        <taxon>Magnoliopsida</taxon>
        <taxon>eudicotyledons</taxon>
        <taxon>Gunneridae</taxon>
        <taxon>Pentapetalae</taxon>
        <taxon>rosids</taxon>
        <taxon>malvids</taxon>
        <taxon>Brassicales</taxon>
        <taxon>Brassicaceae</taxon>
        <taxon>Brassiceae</taxon>
        <taxon>Brassica</taxon>
    </lineage>
</organism>
<reference evidence="2" key="1">
    <citation type="submission" date="2019-12" db="EMBL/GenBank/DDBJ databases">
        <title>Genome sequencing and annotation of Brassica cretica.</title>
        <authorList>
            <person name="Studholme D.J."/>
            <person name="Sarris P."/>
        </authorList>
    </citation>
    <scope>NUCLEOTIDE SEQUENCE</scope>
    <source>
        <strain evidence="2">PFS-109/04</strain>
        <tissue evidence="2">Leaf</tissue>
    </source>
</reference>
<dbReference type="Proteomes" id="UP000712600">
    <property type="component" value="Unassembled WGS sequence"/>
</dbReference>
<proteinExistence type="predicted"/>